<comment type="catalytic activity">
    <reaction evidence="6">
        <text>a quinone + NADH + 5 H(+)(in) = a quinol + NAD(+) + 4 H(+)(out)</text>
        <dbReference type="Rhea" id="RHEA:57888"/>
        <dbReference type="ChEBI" id="CHEBI:15378"/>
        <dbReference type="ChEBI" id="CHEBI:24646"/>
        <dbReference type="ChEBI" id="CHEBI:57540"/>
        <dbReference type="ChEBI" id="CHEBI:57945"/>
        <dbReference type="ChEBI" id="CHEBI:132124"/>
    </reaction>
</comment>
<evidence type="ECO:0000256" key="3">
    <source>
        <dbReference type="ARBA" id="ARBA00022719"/>
    </source>
</evidence>
<comment type="caution">
    <text evidence="10">The sequence shown here is derived from an EMBL/GenBank/DDBJ whole genome shotgun (WGS) entry which is preliminary data.</text>
</comment>
<comment type="similarity">
    <text evidence="1 6 7">Belongs to the complex I 49 kDa subunit family.</text>
</comment>
<dbReference type="AlphaFoldDB" id="A0A2I1ILM9"/>
<dbReference type="PANTHER" id="PTHR11993">
    <property type="entry name" value="NADH-UBIQUINONE OXIDOREDUCTASE 49 KDA SUBUNIT"/>
    <property type="match status" value="1"/>
</dbReference>
<evidence type="ECO:0000259" key="9">
    <source>
        <dbReference type="Pfam" id="PF00346"/>
    </source>
</evidence>
<dbReference type="InterPro" id="IPR029014">
    <property type="entry name" value="NiFe-Hase_large"/>
</dbReference>
<keyword evidence="4 6" id="KW-1278">Translocase</keyword>
<keyword evidence="2 6" id="KW-0813">Transport</keyword>
<name>A0A2I1ILM9_9ACTO</name>
<dbReference type="InterPro" id="IPR014029">
    <property type="entry name" value="NADH_UbQ_OxRdtase_49kDa_CS"/>
</dbReference>
<feature type="region of interest" description="Disordered" evidence="8">
    <location>
        <begin position="1"/>
        <end position="21"/>
    </location>
</feature>
<gene>
    <name evidence="6" type="primary">nuoD</name>
    <name evidence="10" type="ORF">CYJ19_07430</name>
</gene>
<proteinExistence type="inferred from homology"/>
<evidence type="ECO:0000256" key="1">
    <source>
        <dbReference type="ARBA" id="ARBA00005769"/>
    </source>
</evidence>
<dbReference type="NCBIfam" id="TIGR01962">
    <property type="entry name" value="NuoD"/>
    <property type="match status" value="1"/>
</dbReference>
<dbReference type="GO" id="GO:0048038">
    <property type="term" value="F:quinone binding"/>
    <property type="evidence" value="ECO:0007669"/>
    <property type="project" value="UniProtKB-KW"/>
</dbReference>
<dbReference type="RefSeq" id="WP_024331339.1">
    <property type="nucleotide sequence ID" value="NZ_JASOXK010000003.1"/>
</dbReference>
<comment type="subunit">
    <text evidence="6">NDH-1 is composed of 14 different subunits. Subunits NuoB, C, D, E, F, and G constitute the peripheral sector of the complex.</text>
</comment>
<accession>A0A2I1ILM9</accession>
<evidence type="ECO:0000256" key="4">
    <source>
        <dbReference type="ARBA" id="ARBA00022967"/>
    </source>
</evidence>
<protein>
    <recommendedName>
        <fullName evidence="6">NADH-quinone oxidoreductase subunit D</fullName>
        <ecNumber evidence="6">7.1.1.-</ecNumber>
    </recommendedName>
    <alternativeName>
        <fullName evidence="6">NADH dehydrogenase I subunit D</fullName>
    </alternativeName>
    <alternativeName>
        <fullName evidence="6">NDH-1 subunit D</fullName>
    </alternativeName>
</protein>
<keyword evidence="6" id="KW-0472">Membrane</keyword>
<evidence type="ECO:0000256" key="8">
    <source>
        <dbReference type="SAM" id="MobiDB-lite"/>
    </source>
</evidence>
<dbReference type="GO" id="GO:0005886">
    <property type="term" value="C:plasma membrane"/>
    <property type="evidence" value="ECO:0007669"/>
    <property type="project" value="UniProtKB-SubCell"/>
</dbReference>
<dbReference type="Pfam" id="PF00346">
    <property type="entry name" value="Complex1_49kDa"/>
    <property type="match status" value="1"/>
</dbReference>
<evidence type="ECO:0000313" key="10">
    <source>
        <dbReference type="EMBL" id="PKY72035.1"/>
    </source>
</evidence>
<dbReference type="PROSITE" id="PS00535">
    <property type="entry name" value="COMPLEX1_49K"/>
    <property type="match status" value="1"/>
</dbReference>
<dbReference type="InterPro" id="IPR001135">
    <property type="entry name" value="NADH_Q_OxRdtase_suD"/>
</dbReference>
<sequence length="455" mass="50573">MSHSTPLYQAAPPVVDDEGLPEFTSSGGDWDELTQQIEEQSLHEKLVNERIVVNLGPVHPSTHGVLRLIVEIDGEIVRKVHVGTGYLHTGIEKNMEYRTWTQGSTFCTRMDYVASMLNEGAYVMAVEKLMGITAQIPERAQLIRVLMMELTRVASHMVAIATTGNELGGTTLMTIGFRGREEIFRIFERVTGLRMNNAYLRVGGVAQDLPSGTTEYVRDQLPKVRRDLGELEDLIMDNPIFKSRFQGVSYISPEAIFAMGLTGPSLRAAGYAYDVRKMMPYCGYENFEFDVCTQTTSDAYGRIRVRFDECYQSFRIIEQVLDRLDECEGEPVMVEDKSIAWPSQLSVAADGQGNSLEHIKHIMGTSMEALIHHFKLVTEGFKVPAGQATQIIEHAKGIMGCHVVSNGGTRPYRVHFREPSFSNLQSLSLLAEGGMISDLIVSLASLDPVLGGVDR</sequence>
<dbReference type="Proteomes" id="UP000235122">
    <property type="component" value="Unassembled WGS sequence"/>
</dbReference>
<dbReference type="EMBL" id="PKKO01000004">
    <property type="protein sequence ID" value="PKY72035.1"/>
    <property type="molecule type" value="Genomic_DNA"/>
</dbReference>
<organism evidence="10 11">
    <name type="scientific">Winkia neuii</name>
    <dbReference type="NCBI Taxonomy" id="33007"/>
    <lineage>
        <taxon>Bacteria</taxon>
        <taxon>Bacillati</taxon>
        <taxon>Actinomycetota</taxon>
        <taxon>Actinomycetes</taxon>
        <taxon>Actinomycetales</taxon>
        <taxon>Actinomycetaceae</taxon>
        <taxon>Winkia</taxon>
    </lineage>
</organism>
<dbReference type="PANTHER" id="PTHR11993:SF10">
    <property type="entry name" value="NADH DEHYDROGENASE [UBIQUINONE] IRON-SULFUR PROTEIN 2, MITOCHONDRIAL"/>
    <property type="match status" value="1"/>
</dbReference>
<dbReference type="NCBIfam" id="NF004739">
    <property type="entry name" value="PRK06075.1"/>
    <property type="match status" value="1"/>
</dbReference>
<dbReference type="HAMAP" id="MF_01358">
    <property type="entry name" value="NDH1_NuoD"/>
    <property type="match status" value="1"/>
</dbReference>
<evidence type="ECO:0000313" key="11">
    <source>
        <dbReference type="Proteomes" id="UP000235122"/>
    </source>
</evidence>
<keyword evidence="5 6" id="KW-0520">NAD</keyword>
<keyword evidence="3 6" id="KW-0874">Quinone</keyword>
<reference evidence="10 11" key="1">
    <citation type="submission" date="2017-12" db="EMBL/GenBank/DDBJ databases">
        <title>Phylogenetic diversity of female urinary microbiome.</title>
        <authorList>
            <person name="Thomas-White K."/>
            <person name="Wolfe A.J."/>
        </authorList>
    </citation>
    <scope>NUCLEOTIDE SEQUENCE [LARGE SCALE GENOMIC DNA]</scope>
    <source>
        <strain evidence="10 11">UMB0402</strain>
    </source>
</reference>
<feature type="domain" description="NADH-quinone oxidoreductase subunit D" evidence="9">
    <location>
        <begin position="167"/>
        <end position="455"/>
    </location>
</feature>
<evidence type="ECO:0000256" key="7">
    <source>
        <dbReference type="RuleBase" id="RU003685"/>
    </source>
</evidence>
<dbReference type="SUPFAM" id="SSF56762">
    <property type="entry name" value="HydB/Nqo4-like"/>
    <property type="match status" value="1"/>
</dbReference>
<keyword evidence="11" id="KW-1185">Reference proteome</keyword>
<keyword evidence="6" id="KW-1003">Cell membrane</keyword>
<dbReference type="STRING" id="33007.HMPREF3198_00450"/>
<dbReference type="InterPro" id="IPR022885">
    <property type="entry name" value="NDH1_su_D/H"/>
</dbReference>
<dbReference type="GeneID" id="35867321"/>
<evidence type="ECO:0000256" key="2">
    <source>
        <dbReference type="ARBA" id="ARBA00022448"/>
    </source>
</evidence>
<evidence type="ECO:0000256" key="6">
    <source>
        <dbReference type="HAMAP-Rule" id="MF_01358"/>
    </source>
</evidence>
<dbReference type="EC" id="7.1.1.-" evidence="6"/>
<comment type="subcellular location">
    <subcellularLocation>
        <location evidence="6">Cell membrane</location>
        <topology evidence="6">Peripheral membrane protein</topology>
        <orientation evidence="6">Cytoplasmic side</orientation>
    </subcellularLocation>
</comment>
<comment type="function">
    <text evidence="6">NDH-1 shuttles electrons from NADH, via FMN and iron-sulfur (Fe-S) centers, to quinones in the respiratory chain. The immediate electron acceptor for the enzyme in this species is believed to be a menaquinone. Couples the redox reaction to proton translocation (for every two electrons transferred, four hydrogen ions are translocated across the cytoplasmic membrane), and thus conserves the redox energy in a proton gradient.</text>
</comment>
<dbReference type="GO" id="GO:0050136">
    <property type="term" value="F:NADH dehydrogenase (quinone) (non-electrogenic) activity"/>
    <property type="evidence" value="ECO:0007669"/>
    <property type="project" value="UniProtKB-UniRule"/>
</dbReference>
<dbReference type="GO" id="GO:0051287">
    <property type="term" value="F:NAD binding"/>
    <property type="evidence" value="ECO:0007669"/>
    <property type="project" value="InterPro"/>
</dbReference>
<evidence type="ECO:0000256" key="5">
    <source>
        <dbReference type="ARBA" id="ARBA00023027"/>
    </source>
</evidence>
<dbReference type="Gene3D" id="1.10.645.10">
    <property type="entry name" value="Cytochrome-c3 Hydrogenase, chain B"/>
    <property type="match status" value="1"/>
</dbReference>